<name>W1PRL2_AMBTC</name>
<dbReference type="EMBL" id="KI392979">
    <property type="protein sequence ID" value="ERN09895.1"/>
    <property type="molecule type" value="Genomic_DNA"/>
</dbReference>
<feature type="transmembrane region" description="Helical" evidence="1">
    <location>
        <begin position="68"/>
        <end position="91"/>
    </location>
</feature>
<dbReference type="Proteomes" id="UP000017836">
    <property type="component" value="Unassembled WGS sequence"/>
</dbReference>
<sequence>MDQSQLEAIMTAADGIWNGDRYQLTHCLGCTFVSSLINRNSTTLDRIASNVSVRACHVGRSRLTCQHVILVISARLFLAWWMSSGMVLVGMELVPDFWSLFRLKGEA</sequence>
<protein>
    <submittedName>
        <fullName evidence="2">Uncharacterized protein</fullName>
    </submittedName>
</protein>
<keyword evidence="1" id="KW-1133">Transmembrane helix</keyword>
<keyword evidence="3" id="KW-1185">Reference proteome</keyword>
<evidence type="ECO:0000256" key="1">
    <source>
        <dbReference type="SAM" id="Phobius"/>
    </source>
</evidence>
<organism evidence="2 3">
    <name type="scientific">Amborella trichopoda</name>
    <dbReference type="NCBI Taxonomy" id="13333"/>
    <lineage>
        <taxon>Eukaryota</taxon>
        <taxon>Viridiplantae</taxon>
        <taxon>Streptophyta</taxon>
        <taxon>Embryophyta</taxon>
        <taxon>Tracheophyta</taxon>
        <taxon>Spermatophyta</taxon>
        <taxon>Magnoliopsida</taxon>
        <taxon>Amborellales</taxon>
        <taxon>Amborellaceae</taxon>
        <taxon>Amborella</taxon>
    </lineage>
</organism>
<dbReference type="AlphaFoldDB" id="W1PRL2"/>
<dbReference type="Gramene" id="ERN09895">
    <property type="protein sequence ID" value="ERN09895"/>
    <property type="gene ID" value="AMTR_s00013p00148860"/>
</dbReference>
<reference evidence="3" key="1">
    <citation type="journal article" date="2013" name="Science">
        <title>The Amborella genome and the evolution of flowering plants.</title>
        <authorList>
            <consortium name="Amborella Genome Project"/>
        </authorList>
    </citation>
    <scope>NUCLEOTIDE SEQUENCE [LARGE SCALE GENOMIC DNA]</scope>
</reference>
<dbReference type="HOGENOM" id="CLU_2213440_0_0_1"/>
<keyword evidence="1" id="KW-0472">Membrane</keyword>
<keyword evidence="1" id="KW-0812">Transmembrane</keyword>
<evidence type="ECO:0000313" key="2">
    <source>
        <dbReference type="EMBL" id="ERN09895.1"/>
    </source>
</evidence>
<proteinExistence type="predicted"/>
<gene>
    <name evidence="2" type="ORF">AMTR_s00013p00148860</name>
</gene>
<accession>W1PRL2</accession>
<evidence type="ECO:0000313" key="3">
    <source>
        <dbReference type="Proteomes" id="UP000017836"/>
    </source>
</evidence>